<proteinExistence type="predicted"/>
<gene>
    <name evidence="1" type="ORF">C8J26_3129</name>
</gene>
<evidence type="ECO:0000313" key="2">
    <source>
        <dbReference type="Proteomes" id="UP000244189"/>
    </source>
</evidence>
<dbReference type="RefSeq" id="WP_107959137.1">
    <property type="nucleotide sequence ID" value="NZ_QAOG01000005.1"/>
</dbReference>
<comment type="caution">
    <text evidence="1">The sequence shown here is derived from an EMBL/GenBank/DDBJ whole genome shotgun (WGS) entry which is preliminary data.</text>
</comment>
<keyword evidence="2" id="KW-1185">Reference proteome</keyword>
<reference evidence="1 2" key="1">
    <citation type="submission" date="2018-04" db="EMBL/GenBank/DDBJ databases">
        <title>Genomic Encyclopedia of Type Strains, Phase III (KMG-III): the genomes of soil and plant-associated and newly described type strains.</title>
        <authorList>
            <person name="Whitman W."/>
        </authorList>
    </citation>
    <scope>NUCLEOTIDE SEQUENCE [LARGE SCALE GENOMIC DNA]</scope>
    <source>
        <strain evidence="1 2">MA101b</strain>
    </source>
</reference>
<dbReference type="Proteomes" id="UP000244189">
    <property type="component" value="Unassembled WGS sequence"/>
</dbReference>
<protein>
    <submittedName>
        <fullName evidence="1">Uncharacterized protein</fullName>
    </submittedName>
</protein>
<dbReference type="AlphaFoldDB" id="A0A2T5GJ83"/>
<name>A0A2T5GJ83_9SPHN</name>
<dbReference type="EMBL" id="QAOG01000005">
    <property type="protein sequence ID" value="PTQ59385.1"/>
    <property type="molecule type" value="Genomic_DNA"/>
</dbReference>
<accession>A0A2T5GJ83</accession>
<evidence type="ECO:0000313" key="1">
    <source>
        <dbReference type="EMBL" id="PTQ59385.1"/>
    </source>
</evidence>
<sequence length="551" mass="60833">MSESEKSFKSTELYDLLETCTNDELTPIVEALTKSGASTLRVSRTFERHSPDHYQYTDQIGDEIYRLSFVALGRGDGERAAYERIVAGLCKKLGIAAAKEVDAAEANLLNLFSKRTLLSVPIQDQQSAVDDARTAASAAVGGFWTSDAWPPLASCILQIGYLRDKLTADGRITGRSLSEPTLADPAALSEGESALTISTESGSPVLTLATLQASEGDNWRDVRNDRSSSDLLTPILKAAQPLLSAERLLSSGNYARITLPPGADLVFSDKFNSFIGVARGADNKFATILLDPVNLASIATPAVLLTFATAMAEQKKLEEINRKLTEIKLAVERVAMFQTDERRSVLTGSIRYFQQIAEAVLTGEYSDEVLHVIEQHEAALIKLQEHIAKDIGVQVEAIRALKDEAWFSSGKFAQTIQDHQKLLEALYRDVMLCIRARACGWQLLHAYPGRERRKESRLNDINAALDRFAPIGDLTAAMDRLMREKIQGISAATTKLPLLQSEQSFCKRLADEAQQIRTDLRDVERLTTRREQSISMDLRLENGEIVASRML</sequence>
<organism evidence="1 2">
    <name type="scientific">Sphingomonas aurantiaca</name>
    <dbReference type="NCBI Taxonomy" id="185949"/>
    <lineage>
        <taxon>Bacteria</taxon>
        <taxon>Pseudomonadati</taxon>
        <taxon>Pseudomonadota</taxon>
        <taxon>Alphaproteobacteria</taxon>
        <taxon>Sphingomonadales</taxon>
        <taxon>Sphingomonadaceae</taxon>
        <taxon>Sphingomonas</taxon>
    </lineage>
</organism>